<evidence type="ECO:0000256" key="1">
    <source>
        <dbReference type="SAM" id="MobiDB-lite"/>
    </source>
</evidence>
<dbReference type="Proteomes" id="UP000007953">
    <property type="component" value="Plasmid megaplasmid"/>
</dbReference>
<dbReference type="AlphaFoldDB" id="F6G9L7"/>
<reference evidence="2 3" key="1">
    <citation type="journal article" date="2011" name="J. Bacteriol.">
        <title>Complete genome sequence of the plant pathogen Ralstonia solanacearum strain Po82.</title>
        <authorList>
            <person name="Xu J."/>
            <person name="Zheng H.J."/>
            <person name="Liu L."/>
            <person name="Pan Z.C."/>
            <person name="Prior P."/>
            <person name="Tang B."/>
            <person name="Xu J.S."/>
            <person name="Zhang H."/>
            <person name="Tian Q."/>
            <person name="Zhang L.Q."/>
            <person name="Feng J."/>
        </authorList>
    </citation>
    <scope>NUCLEOTIDE SEQUENCE [LARGE SCALE GENOMIC DNA]</scope>
    <source>
        <strain evidence="3">Po82</strain>
    </source>
</reference>
<name>F6G9L7_RALS8</name>
<feature type="compositionally biased region" description="Low complexity" evidence="1">
    <location>
        <begin position="1"/>
        <end position="20"/>
    </location>
</feature>
<gene>
    <name evidence="2" type="ordered locus">RSPO_m01296</name>
</gene>
<dbReference type="EMBL" id="CP002820">
    <property type="protein sequence ID" value="AEG71931.1"/>
    <property type="molecule type" value="Genomic_DNA"/>
</dbReference>
<organism evidence="2 3">
    <name type="scientific">Ralstonia solanacearum (strain Po82)</name>
    <dbReference type="NCBI Taxonomy" id="1031711"/>
    <lineage>
        <taxon>Bacteria</taxon>
        <taxon>Pseudomonadati</taxon>
        <taxon>Pseudomonadota</taxon>
        <taxon>Betaproteobacteria</taxon>
        <taxon>Burkholderiales</taxon>
        <taxon>Burkholderiaceae</taxon>
        <taxon>Ralstonia</taxon>
        <taxon>Ralstonia solanacearum species complex</taxon>
    </lineage>
</organism>
<protein>
    <submittedName>
        <fullName evidence="2">Uncharacterized protein</fullName>
    </submittedName>
</protein>
<evidence type="ECO:0000313" key="3">
    <source>
        <dbReference type="Proteomes" id="UP000007953"/>
    </source>
</evidence>
<keyword evidence="2" id="KW-0614">Plasmid</keyword>
<dbReference type="HOGENOM" id="CLU_3295425_0_0_4"/>
<accession>F6G9L7</accession>
<dbReference type="KEGG" id="rsn:RSPO_m01296"/>
<evidence type="ECO:0000313" key="2">
    <source>
        <dbReference type="EMBL" id="AEG71931.1"/>
    </source>
</evidence>
<proteinExistence type="predicted"/>
<dbReference type="PATRIC" id="fig|1031711.3.peg.4489"/>
<feature type="region of interest" description="Disordered" evidence="1">
    <location>
        <begin position="1"/>
        <end position="40"/>
    </location>
</feature>
<geneLocation type="plasmid" evidence="3"/>
<sequence length="40" mass="4212">MDGMSSSRSSRLGARLAAAPPGRPPPETGLPSRQPRLKPQ</sequence>